<reference evidence="11 12" key="1">
    <citation type="submission" date="2016-02" db="EMBL/GenBank/DDBJ databases">
        <authorList>
            <consortium name="Pathogen Informatics"/>
        </authorList>
    </citation>
    <scope>NUCLEOTIDE SEQUENCE [LARGE SCALE GENOMIC DNA]</scope>
    <source>
        <strain evidence="11 12">RC20</strain>
    </source>
</reference>
<proteinExistence type="inferred from homology"/>
<evidence type="ECO:0000256" key="8">
    <source>
        <dbReference type="RuleBase" id="RU003761"/>
    </source>
</evidence>
<comment type="subunit">
    <text evidence="6">Monomer.</text>
</comment>
<dbReference type="InterPro" id="IPR005662">
    <property type="entry name" value="GTPase_Era-like"/>
</dbReference>
<dbReference type="GO" id="GO:0005525">
    <property type="term" value="F:GTP binding"/>
    <property type="evidence" value="ECO:0007669"/>
    <property type="project" value="UniProtKB-UniRule"/>
</dbReference>
<protein>
    <recommendedName>
        <fullName evidence="2 6">GTPase Era</fullName>
    </recommendedName>
</protein>
<dbReference type="Gene3D" id="3.40.50.300">
    <property type="entry name" value="P-loop containing nucleotide triphosphate hydrolases"/>
    <property type="match status" value="1"/>
</dbReference>
<keyword evidence="6" id="KW-0963">Cytoplasm</keyword>
<dbReference type="CDD" id="cd22534">
    <property type="entry name" value="KH-II_Era"/>
    <property type="match status" value="1"/>
</dbReference>
<feature type="region of interest" description="G5" evidence="7">
    <location>
        <begin position="146"/>
        <end position="148"/>
    </location>
</feature>
<dbReference type="NCBIfam" id="NF000908">
    <property type="entry name" value="PRK00089.1"/>
    <property type="match status" value="1"/>
</dbReference>
<evidence type="ECO:0000256" key="4">
    <source>
        <dbReference type="ARBA" id="ARBA00022884"/>
    </source>
</evidence>
<dbReference type="Proteomes" id="UP000069632">
    <property type="component" value="Unassembled WGS sequence"/>
</dbReference>
<keyword evidence="4 6" id="KW-0694">RNA-binding</keyword>
<dbReference type="PROSITE" id="PS51713">
    <property type="entry name" value="G_ERA"/>
    <property type="match status" value="1"/>
</dbReference>
<evidence type="ECO:0000259" key="9">
    <source>
        <dbReference type="PROSITE" id="PS50823"/>
    </source>
</evidence>
<dbReference type="SUPFAM" id="SSF52540">
    <property type="entry name" value="P-loop containing nucleoside triphosphate hydrolases"/>
    <property type="match status" value="1"/>
</dbReference>
<dbReference type="InterPro" id="IPR027417">
    <property type="entry name" value="P-loop_NTPase"/>
</dbReference>
<keyword evidence="12" id="KW-1185">Reference proteome</keyword>
<dbReference type="InterPro" id="IPR009019">
    <property type="entry name" value="KH_sf_prok-type"/>
</dbReference>
<name>A0A128ER08_9BACT</name>
<organism evidence="11 12">
    <name type="scientific">Campylobacter geochelonis</name>
    <dbReference type="NCBI Taxonomy" id="1780362"/>
    <lineage>
        <taxon>Bacteria</taxon>
        <taxon>Pseudomonadati</taxon>
        <taxon>Campylobacterota</taxon>
        <taxon>Epsilonproteobacteria</taxon>
        <taxon>Campylobacterales</taxon>
        <taxon>Campylobacteraceae</taxon>
        <taxon>Campylobacter</taxon>
    </lineage>
</organism>
<sequence length="289" mass="33048">MKSGFVSLIGRTNAGKSSLLNYLLGEKISMVSHKVNATRRKINGIVMKDENQIIFVDTPGLHDSNKMINKLMIDVAIKSIGDADMVLFLASIHDDLSDYEKFLQIKNLPPHIVLLTKTDEASNEKIAKKLTQYQQFQDKFRAIMPVNIKKNIYKAQILNEICKYLPEHEYYYDPQLLSSTNTKDIYRDFILEAIFDSVSSEIPYSSDVVINKVIENENLISIYADIITDTQSHKKILIGKNGDTVKRIGIKSKKLISAFSKVKIFINIKIIIKKDWNSNENVAKKHFIY</sequence>
<evidence type="ECO:0000256" key="3">
    <source>
        <dbReference type="ARBA" id="ARBA00022741"/>
    </source>
</evidence>
<dbReference type="SUPFAM" id="SSF54814">
    <property type="entry name" value="Prokaryotic type KH domain (KH-domain type II)"/>
    <property type="match status" value="1"/>
</dbReference>
<dbReference type="GO" id="GO:0000028">
    <property type="term" value="P:ribosomal small subunit assembly"/>
    <property type="evidence" value="ECO:0007669"/>
    <property type="project" value="TreeGrafter"/>
</dbReference>
<evidence type="ECO:0000256" key="6">
    <source>
        <dbReference type="HAMAP-Rule" id="MF_00367"/>
    </source>
</evidence>
<feature type="domain" description="Era-type G" evidence="10">
    <location>
        <begin position="2"/>
        <end position="167"/>
    </location>
</feature>
<dbReference type="GO" id="GO:0003924">
    <property type="term" value="F:GTPase activity"/>
    <property type="evidence" value="ECO:0007669"/>
    <property type="project" value="UniProtKB-UniRule"/>
</dbReference>
<dbReference type="OrthoDB" id="9805918at2"/>
<dbReference type="InterPro" id="IPR005225">
    <property type="entry name" value="Small_GTP-bd"/>
</dbReference>
<comment type="similarity">
    <text evidence="1 6 7 8">Belongs to the TRAFAC class TrmE-Era-EngA-EngB-Septin-like GTPase superfamily. Era GTPase family.</text>
</comment>
<dbReference type="InterPro" id="IPR004044">
    <property type="entry name" value="KH_dom_type_2"/>
</dbReference>
<keyword evidence="6" id="KW-0690">Ribosome biogenesis</keyword>
<keyword evidence="5 6" id="KW-0342">GTP-binding</keyword>
<dbReference type="PROSITE" id="PS50823">
    <property type="entry name" value="KH_TYPE_2"/>
    <property type="match status" value="1"/>
</dbReference>
<feature type="binding site" evidence="6">
    <location>
        <begin position="57"/>
        <end position="61"/>
    </location>
    <ligand>
        <name>GTP</name>
        <dbReference type="ChEBI" id="CHEBI:37565"/>
    </ligand>
</feature>
<dbReference type="RefSeq" id="WP_075495319.1">
    <property type="nucleotide sequence ID" value="NZ_CP053844.1"/>
</dbReference>
<feature type="region of interest" description="G4" evidence="7">
    <location>
        <begin position="116"/>
        <end position="119"/>
    </location>
</feature>
<evidence type="ECO:0000256" key="2">
    <source>
        <dbReference type="ARBA" id="ARBA00020484"/>
    </source>
</evidence>
<dbReference type="AlphaFoldDB" id="A0A128ER08"/>
<dbReference type="GO" id="GO:0005886">
    <property type="term" value="C:plasma membrane"/>
    <property type="evidence" value="ECO:0007669"/>
    <property type="project" value="UniProtKB-SubCell"/>
</dbReference>
<comment type="subcellular location">
    <subcellularLocation>
        <location evidence="6">Cytoplasm</location>
    </subcellularLocation>
    <subcellularLocation>
        <location evidence="6">Cell membrane</location>
        <topology evidence="6">Peripheral membrane protein</topology>
    </subcellularLocation>
</comment>
<dbReference type="Pfam" id="PF01926">
    <property type="entry name" value="MMR_HSR1"/>
    <property type="match status" value="1"/>
</dbReference>
<dbReference type="GO" id="GO:0043024">
    <property type="term" value="F:ribosomal small subunit binding"/>
    <property type="evidence" value="ECO:0007669"/>
    <property type="project" value="TreeGrafter"/>
</dbReference>
<evidence type="ECO:0000313" key="12">
    <source>
        <dbReference type="Proteomes" id="UP000069632"/>
    </source>
</evidence>
<feature type="domain" description="KH type-2" evidence="9">
    <location>
        <begin position="198"/>
        <end position="272"/>
    </location>
</feature>
<evidence type="ECO:0000256" key="1">
    <source>
        <dbReference type="ARBA" id="ARBA00007921"/>
    </source>
</evidence>
<dbReference type="GO" id="GO:0070181">
    <property type="term" value="F:small ribosomal subunit rRNA binding"/>
    <property type="evidence" value="ECO:0007669"/>
    <property type="project" value="UniProtKB-UniRule"/>
</dbReference>
<dbReference type="Pfam" id="PF07650">
    <property type="entry name" value="KH_2"/>
    <property type="match status" value="1"/>
</dbReference>
<comment type="function">
    <text evidence="6">An essential GTPase that binds both GDP and GTP, with rapid nucleotide exchange. Plays a role in 16S rRNA processing and 30S ribosomal subunit biogenesis and possibly also in cell cycle regulation and energy metabolism.</text>
</comment>
<keyword evidence="6" id="KW-1003">Cell membrane</keyword>
<dbReference type="NCBIfam" id="TIGR00436">
    <property type="entry name" value="era"/>
    <property type="match status" value="1"/>
</dbReference>
<keyword evidence="3 6" id="KW-0547">Nucleotide-binding</keyword>
<feature type="region of interest" description="G1" evidence="7">
    <location>
        <begin position="10"/>
        <end position="17"/>
    </location>
</feature>
<dbReference type="InterPro" id="IPR015946">
    <property type="entry name" value="KH_dom-like_a/b"/>
</dbReference>
<dbReference type="HAMAP" id="MF_00367">
    <property type="entry name" value="GTPase_Era"/>
    <property type="match status" value="1"/>
</dbReference>
<gene>
    <name evidence="11" type="primary">era_2</name>
    <name evidence="6" type="synonym">era</name>
    <name evidence="11" type="ORF">ERS672216_01789</name>
</gene>
<evidence type="ECO:0000313" key="11">
    <source>
        <dbReference type="EMBL" id="CZE49179.1"/>
    </source>
</evidence>
<dbReference type="InterPro" id="IPR030388">
    <property type="entry name" value="G_ERA_dom"/>
</dbReference>
<dbReference type="NCBIfam" id="TIGR00231">
    <property type="entry name" value="small_GTP"/>
    <property type="match status" value="1"/>
</dbReference>
<dbReference type="PANTHER" id="PTHR42698">
    <property type="entry name" value="GTPASE ERA"/>
    <property type="match status" value="1"/>
</dbReference>
<evidence type="ECO:0000259" key="10">
    <source>
        <dbReference type="PROSITE" id="PS51713"/>
    </source>
</evidence>
<dbReference type="InterPro" id="IPR006073">
    <property type="entry name" value="GTP-bd"/>
</dbReference>
<feature type="region of interest" description="G3" evidence="7">
    <location>
        <begin position="57"/>
        <end position="60"/>
    </location>
</feature>
<feature type="region of interest" description="G2" evidence="7">
    <location>
        <begin position="36"/>
        <end position="40"/>
    </location>
</feature>
<dbReference type="Gene3D" id="3.30.300.20">
    <property type="match status" value="1"/>
</dbReference>
<evidence type="ECO:0000256" key="5">
    <source>
        <dbReference type="ARBA" id="ARBA00023134"/>
    </source>
</evidence>
<dbReference type="CDD" id="cd04163">
    <property type="entry name" value="Era"/>
    <property type="match status" value="1"/>
</dbReference>
<keyword evidence="6" id="KW-0699">rRNA-binding</keyword>
<keyword evidence="6" id="KW-0472">Membrane</keyword>
<dbReference type="GO" id="GO:0005829">
    <property type="term" value="C:cytosol"/>
    <property type="evidence" value="ECO:0007669"/>
    <property type="project" value="TreeGrafter"/>
</dbReference>
<feature type="binding site" evidence="6">
    <location>
        <begin position="10"/>
        <end position="17"/>
    </location>
    <ligand>
        <name>GTP</name>
        <dbReference type="ChEBI" id="CHEBI:37565"/>
    </ligand>
</feature>
<evidence type="ECO:0000256" key="7">
    <source>
        <dbReference type="PROSITE-ProRule" id="PRU01050"/>
    </source>
</evidence>
<dbReference type="EMBL" id="FIZP01000015">
    <property type="protein sequence ID" value="CZE49179.1"/>
    <property type="molecule type" value="Genomic_DNA"/>
</dbReference>
<accession>A0A128ER08</accession>
<dbReference type="PANTHER" id="PTHR42698:SF1">
    <property type="entry name" value="GTPASE ERA, MITOCHONDRIAL"/>
    <property type="match status" value="1"/>
</dbReference>
<feature type="binding site" evidence="6">
    <location>
        <begin position="116"/>
        <end position="119"/>
    </location>
    <ligand>
        <name>GTP</name>
        <dbReference type="ChEBI" id="CHEBI:37565"/>
    </ligand>
</feature>